<name>A0A5N7CKJ5_PETAA</name>
<sequence>MDPPRSPIEVILISPRRRSPEGPSRHQKREATSSVESSLSKNLLVVSPTSAQPQPLLIPPCIFPSNVTDLFTGDEATIDSLEQRRPLQGPEHGHPDAGLQLPLTYQVTLLFPRKVMLPFDLRRTPSKFLKTENFKLLLEVFPGTQRVDFDDRVLVFHLDQLPAKPWPKKIAGVPCYLTEDLNDQGPIIPIRHRSRSRIKVSENLDLRDNEAAVSLVFDLVRDFFARTDISITEIQFWGHIIIIILESKADKDEILRAVPRSVAQCNCFYLFESEMARPRKLSALRLKQPSPPEADDSSYDIIRPGVMLSSGKHPEEGWEILTSSGVLVRDHRGFEYMTVAAHGFPGPPFDGKVHHPHSFNKTLGKTIIELSHTDIALVQLVEGVEFVNEPFENSLMPVSPFKLTGFVRAAETRIGDNIFIDSPFSGFVEGTRGPHSLLRVPSDDPLEPEQIWIRCQWDYMGQNSNQVIGDGVCGSVIWNENHKALGFFRYAPTSGVFLDWCLSIAADHLIDKSYTIV</sequence>
<reference evidence="2" key="1">
    <citation type="submission" date="2019-04" db="EMBL/GenBank/DDBJ databases">
        <title>Friends and foes A comparative genomics studyof 23 Aspergillus species from section Flavi.</title>
        <authorList>
            <consortium name="DOE Joint Genome Institute"/>
            <person name="Kjaerbolling I."/>
            <person name="Vesth T."/>
            <person name="Frisvad J.C."/>
            <person name="Nybo J.L."/>
            <person name="Theobald S."/>
            <person name="Kildgaard S."/>
            <person name="Isbrandt T."/>
            <person name="Kuo A."/>
            <person name="Sato A."/>
            <person name="Lyhne E.K."/>
            <person name="Kogle M.E."/>
            <person name="Wiebenga A."/>
            <person name="Kun R.S."/>
            <person name="Lubbers R.J."/>
            <person name="Makela M.R."/>
            <person name="Barry K."/>
            <person name="Chovatia M."/>
            <person name="Clum A."/>
            <person name="Daum C."/>
            <person name="Haridas S."/>
            <person name="He G."/>
            <person name="LaButti K."/>
            <person name="Lipzen A."/>
            <person name="Mondo S."/>
            <person name="Riley R."/>
            <person name="Salamov A."/>
            <person name="Simmons B.A."/>
            <person name="Magnuson J.K."/>
            <person name="Henrissat B."/>
            <person name="Mortensen U.H."/>
            <person name="Larsen T.O."/>
            <person name="Devries R.P."/>
            <person name="Grigoriev I.V."/>
            <person name="Machida M."/>
            <person name="Baker S.E."/>
            <person name="Andersen M.R."/>
        </authorList>
    </citation>
    <scope>NUCLEOTIDE SEQUENCE [LARGE SCALE GENOMIC DNA]</scope>
    <source>
        <strain evidence="2">IBT 14317</strain>
    </source>
</reference>
<dbReference type="AlphaFoldDB" id="A0A5N7CKJ5"/>
<dbReference type="Proteomes" id="UP000326877">
    <property type="component" value="Unassembled WGS sequence"/>
</dbReference>
<evidence type="ECO:0000313" key="2">
    <source>
        <dbReference type="EMBL" id="KAE8394741.1"/>
    </source>
</evidence>
<evidence type="ECO:0000256" key="1">
    <source>
        <dbReference type="SAM" id="MobiDB-lite"/>
    </source>
</evidence>
<organism evidence="2">
    <name type="scientific">Petromyces alliaceus</name>
    <name type="common">Aspergillus alliaceus</name>
    <dbReference type="NCBI Taxonomy" id="209559"/>
    <lineage>
        <taxon>Eukaryota</taxon>
        <taxon>Fungi</taxon>
        <taxon>Dikarya</taxon>
        <taxon>Ascomycota</taxon>
        <taxon>Pezizomycotina</taxon>
        <taxon>Eurotiomycetes</taxon>
        <taxon>Eurotiomycetidae</taxon>
        <taxon>Eurotiales</taxon>
        <taxon>Aspergillaceae</taxon>
        <taxon>Aspergillus</taxon>
        <taxon>Aspergillus subgen. Circumdati</taxon>
    </lineage>
</organism>
<proteinExistence type="predicted"/>
<dbReference type="EMBL" id="ML735222">
    <property type="protein sequence ID" value="KAE8394741.1"/>
    <property type="molecule type" value="Genomic_DNA"/>
</dbReference>
<accession>A0A5N7CKJ5</accession>
<gene>
    <name evidence="2" type="ORF">BDV23DRAFT_147049</name>
</gene>
<feature type="region of interest" description="Disordered" evidence="1">
    <location>
        <begin position="1"/>
        <end position="37"/>
    </location>
</feature>
<dbReference type="OrthoDB" id="4155294at2759"/>
<protein>
    <submittedName>
        <fullName evidence="2">Uncharacterized protein</fullName>
    </submittedName>
</protein>